<evidence type="ECO:0000313" key="8">
    <source>
        <dbReference type="Proteomes" id="UP000588277"/>
    </source>
</evidence>
<evidence type="ECO:0000256" key="5">
    <source>
        <dbReference type="SAM" id="Phobius"/>
    </source>
</evidence>
<keyword evidence="8" id="KW-1185">Reference proteome</keyword>
<feature type="domain" description="ABC-2 type transporter transmembrane" evidence="6">
    <location>
        <begin position="19"/>
        <end position="414"/>
    </location>
</feature>
<dbReference type="InterPro" id="IPR013525">
    <property type="entry name" value="ABC2_TM"/>
</dbReference>
<feature type="transmembrane region" description="Helical" evidence="5">
    <location>
        <begin position="304"/>
        <end position="323"/>
    </location>
</feature>
<dbReference type="Pfam" id="PF12698">
    <property type="entry name" value="ABC2_membrane_3"/>
    <property type="match status" value="1"/>
</dbReference>
<evidence type="ECO:0000256" key="2">
    <source>
        <dbReference type="ARBA" id="ARBA00022692"/>
    </source>
</evidence>
<comment type="caution">
    <text evidence="7">The sequence shown here is derived from an EMBL/GenBank/DDBJ whole genome shotgun (WGS) entry which is preliminary data.</text>
</comment>
<keyword evidence="4 5" id="KW-0472">Membrane</keyword>
<feature type="transmembrane region" description="Helical" evidence="5">
    <location>
        <begin position="268"/>
        <end position="292"/>
    </location>
</feature>
<evidence type="ECO:0000313" key="7">
    <source>
        <dbReference type="EMBL" id="NMM99877.1"/>
    </source>
</evidence>
<name>A0A7Y0F0Q8_9BIFI</name>
<sequence>MWSTFVMTLKANLRNRQALFWLIVFPLALATLFNGMLGDLAKGYEVRALPLAVVEDANWDQAPGAQAFIGAMSGQATASGQAAESGNAAESEQDATEYATVERLVDATPAESIDGARAALADGSAKGYLRVDGDGRIALALSPSAAEAMGGISPTDTNGAVAVAVLNSMIGLYNRTDATVRDLLAAHPEAASSQAFWSSVGNTAGAAREVSLTNVKPDMTARYFYALLGMACLMAMGYAISAVTYAQANLSPLGIRRTVAPLGRGRQLLAGFLAGWLCSGVSLTIALAYIRYVCDVPLGGREPAAVAAVAVASFMACALGTMIGAIPRLRHSVKVGLTSAIPCALSLFSGLYGQFAMDLSDWIARHAPVLALINPAQQVTNLFYDILYYDSYRPFIGTCGVLLAMSAVFLAAGAAMLKEQRYEHL</sequence>
<feature type="transmembrane region" description="Helical" evidence="5">
    <location>
        <begin position="395"/>
        <end position="417"/>
    </location>
</feature>
<feature type="transmembrane region" description="Helical" evidence="5">
    <location>
        <begin position="223"/>
        <end position="247"/>
    </location>
</feature>
<dbReference type="AlphaFoldDB" id="A0A7Y0F0Q8"/>
<evidence type="ECO:0000256" key="1">
    <source>
        <dbReference type="ARBA" id="ARBA00004141"/>
    </source>
</evidence>
<feature type="transmembrane region" description="Helical" evidence="5">
    <location>
        <begin position="335"/>
        <end position="355"/>
    </location>
</feature>
<evidence type="ECO:0000256" key="4">
    <source>
        <dbReference type="ARBA" id="ARBA00023136"/>
    </source>
</evidence>
<evidence type="ECO:0000259" key="6">
    <source>
        <dbReference type="Pfam" id="PF12698"/>
    </source>
</evidence>
<dbReference type="EMBL" id="JAAIIH010000001">
    <property type="protein sequence ID" value="NMM99877.1"/>
    <property type="molecule type" value="Genomic_DNA"/>
</dbReference>
<dbReference type="RefSeq" id="WP_169275018.1">
    <property type="nucleotide sequence ID" value="NZ_JAAIIH010000001.1"/>
</dbReference>
<keyword evidence="2 5" id="KW-0812">Transmembrane</keyword>
<dbReference type="Proteomes" id="UP000588277">
    <property type="component" value="Unassembled WGS sequence"/>
</dbReference>
<dbReference type="GO" id="GO:0140359">
    <property type="term" value="F:ABC-type transporter activity"/>
    <property type="evidence" value="ECO:0007669"/>
    <property type="project" value="InterPro"/>
</dbReference>
<comment type="subcellular location">
    <subcellularLocation>
        <location evidence="1">Membrane</location>
        <topology evidence="1">Multi-pass membrane protein</topology>
    </subcellularLocation>
</comment>
<accession>A0A7Y0F0Q8</accession>
<proteinExistence type="predicted"/>
<organism evidence="7 8">
    <name type="scientific">Bifidobacterium moraviense</name>
    <dbReference type="NCBI Taxonomy" id="2675323"/>
    <lineage>
        <taxon>Bacteria</taxon>
        <taxon>Bacillati</taxon>
        <taxon>Actinomycetota</taxon>
        <taxon>Actinomycetes</taxon>
        <taxon>Bifidobacteriales</taxon>
        <taxon>Bifidobacteriaceae</taxon>
        <taxon>Bifidobacterium</taxon>
    </lineage>
</organism>
<reference evidence="7 8" key="1">
    <citation type="submission" date="2020-02" db="EMBL/GenBank/DDBJ databases">
        <title>Characterization of phylogenetic diversity of novel bifidobacterial species isolated in Czech ZOOs.</title>
        <authorList>
            <person name="Lugli G.A."/>
            <person name="Vera N.B."/>
            <person name="Ventura M."/>
        </authorList>
    </citation>
    <scope>NUCLEOTIDE SEQUENCE [LARGE SCALE GENOMIC DNA]</scope>
    <source>
        <strain evidence="7 8">DSM 109958</strain>
    </source>
</reference>
<evidence type="ECO:0000256" key="3">
    <source>
        <dbReference type="ARBA" id="ARBA00022989"/>
    </source>
</evidence>
<keyword evidence="3 5" id="KW-1133">Transmembrane helix</keyword>
<gene>
    <name evidence="7" type="ORF">G1C96_0455</name>
</gene>
<protein>
    <submittedName>
        <fullName evidence="7">Multidrug ABC transporter permease</fullName>
    </submittedName>
</protein>
<dbReference type="GO" id="GO:0016020">
    <property type="term" value="C:membrane"/>
    <property type="evidence" value="ECO:0007669"/>
    <property type="project" value="UniProtKB-SubCell"/>
</dbReference>